<gene>
    <name evidence="2" type="ORF">An08g06310</name>
</gene>
<dbReference type="GeneID" id="84591711"/>
<name>A0AAJ8BXK1_ASPNG</name>
<sequence>MLKSCGGTVNGHDLLDDHLLVDGITVNRGGRQADRLASPRIIRPAYTDTRYGVRSYPRICHHYAGAGESEACLTILLEAPARRSLWGDMWILDSRPLGSPFVSRFWVLMPTCLIPGVGQCMIAGAALSLLDITVELVSGSLAFSRFVVGTRMQAQEGEGGAGEGAGKWKRSTGWMKLPRTATAPSHGKRLEGINDASKHGNAWSSSWRTLLDYDTLIPKVVPRRRRQQQQQEEFEEAVKELLYFSRADREDKDNRQLMVTAVNGALADQTTGTYVPPAYQVGDAAIVVLSSNHQPIQVFYTQSIPGPAIEWWARVLTTTL</sequence>
<dbReference type="KEGG" id="ang:An08g06310"/>
<dbReference type="RefSeq" id="XP_059604095.1">
    <property type="nucleotide sequence ID" value="XM_059749121.1"/>
</dbReference>
<reference evidence="2" key="1">
    <citation type="submission" date="2025-02" db="EMBL/GenBank/DDBJ databases">
        <authorList>
            <consortium name="NCBI Genome Project"/>
        </authorList>
    </citation>
    <scope>NUCLEOTIDE SEQUENCE</scope>
</reference>
<proteinExistence type="predicted"/>
<accession>A0AAJ8BXK1</accession>
<feature type="compositionally biased region" description="Basic and acidic residues" evidence="1">
    <location>
        <begin position="188"/>
        <end position="198"/>
    </location>
</feature>
<feature type="region of interest" description="Disordered" evidence="1">
    <location>
        <begin position="177"/>
        <end position="199"/>
    </location>
</feature>
<dbReference type="VEuPathDB" id="FungiDB:An08g06310"/>
<reference evidence="2" key="2">
    <citation type="submission" date="2025-08" db="UniProtKB">
        <authorList>
            <consortium name="RefSeq"/>
        </authorList>
    </citation>
    <scope>IDENTIFICATION</scope>
</reference>
<evidence type="ECO:0000313" key="2">
    <source>
        <dbReference type="RefSeq" id="XP_059604095.1"/>
    </source>
</evidence>
<organism evidence="2">
    <name type="scientific">Aspergillus niger</name>
    <dbReference type="NCBI Taxonomy" id="5061"/>
    <lineage>
        <taxon>Eukaryota</taxon>
        <taxon>Fungi</taxon>
        <taxon>Dikarya</taxon>
        <taxon>Ascomycota</taxon>
        <taxon>Pezizomycotina</taxon>
        <taxon>Eurotiomycetes</taxon>
        <taxon>Eurotiomycetidae</taxon>
        <taxon>Eurotiales</taxon>
        <taxon>Aspergillaceae</taxon>
        <taxon>Aspergillus</taxon>
        <taxon>Aspergillus subgen. Circumdati</taxon>
    </lineage>
</organism>
<dbReference type="AlphaFoldDB" id="A0AAJ8BXK1"/>
<protein>
    <submittedName>
        <fullName evidence="2">Uncharacterized protein</fullName>
    </submittedName>
</protein>
<evidence type="ECO:0000256" key="1">
    <source>
        <dbReference type="SAM" id="MobiDB-lite"/>
    </source>
</evidence>